<gene>
    <name evidence="1" type="ORF">MENT_LOCUS9699</name>
</gene>
<proteinExistence type="predicted"/>
<name>A0A6V7U8F5_MELEN</name>
<protein>
    <submittedName>
        <fullName evidence="1">Uncharacterized protein</fullName>
    </submittedName>
</protein>
<reference evidence="1 2" key="1">
    <citation type="submission" date="2020-08" db="EMBL/GenBank/DDBJ databases">
        <authorList>
            <person name="Koutsovoulos G."/>
            <person name="Danchin GJ E."/>
        </authorList>
    </citation>
    <scope>NUCLEOTIDE SEQUENCE [LARGE SCALE GENOMIC DNA]</scope>
</reference>
<organism evidence="1 2">
    <name type="scientific">Meloidogyne enterolobii</name>
    <name type="common">Root-knot nematode worm</name>
    <name type="synonym">Meloidogyne mayaguensis</name>
    <dbReference type="NCBI Taxonomy" id="390850"/>
    <lineage>
        <taxon>Eukaryota</taxon>
        <taxon>Metazoa</taxon>
        <taxon>Ecdysozoa</taxon>
        <taxon>Nematoda</taxon>
        <taxon>Chromadorea</taxon>
        <taxon>Rhabditida</taxon>
        <taxon>Tylenchina</taxon>
        <taxon>Tylenchomorpha</taxon>
        <taxon>Tylenchoidea</taxon>
        <taxon>Meloidogynidae</taxon>
        <taxon>Meloidogyninae</taxon>
        <taxon>Meloidogyne</taxon>
    </lineage>
</organism>
<dbReference type="AlphaFoldDB" id="A0A6V7U8F5"/>
<sequence>MIKQTDNLVDNEIIKLVEGVFPYRTFKKRDYVNYMNITLKEGKILDKGARLSMLINYFRGGKWCYDCMLFTMTRDQCEILNPKDQFSFIYTFFLCPDCAELTLTHLATFN</sequence>
<comment type="caution">
    <text evidence="1">The sequence shown here is derived from an EMBL/GenBank/DDBJ whole genome shotgun (WGS) entry which is preliminary data.</text>
</comment>
<evidence type="ECO:0000313" key="2">
    <source>
        <dbReference type="Proteomes" id="UP000580250"/>
    </source>
</evidence>
<accession>A0A6V7U8F5</accession>
<dbReference type="Proteomes" id="UP000580250">
    <property type="component" value="Unassembled WGS sequence"/>
</dbReference>
<evidence type="ECO:0000313" key="1">
    <source>
        <dbReference type="EMBL" id="CAD2149449.1"/>
    </source>
</evidence>
<dbReference type="EMBL" id="CAJEWN010000043">
    <property type="protein sequence ID" value="CAD2149449.1"/>
    <property type="molecule type" value="Genomic_DNA"/>
</dbReference>